<dbReference type="RefSeq" id="WP_284486453.1">
    <property type="nucleotide sequence ID" value="NZ_JASNJE010000021.1"/>
</dbReference>
<dbReference type="Gene3D" id="3.40.50.150">
    <property type="entry name" value="Vaccinia Virus protein VP39"/>
    <property type="match status" value="1"/>
</dbReference>
<evidence type="ECO:0000313" key="2">
    <source>
        <dbReference type="EMBL" id="MDK3074520.1"/>
    </source>
</evidence>
<dbReference type="InterPro" id="IPR006342">
    <property type="entry name" value="FkbM_mtfrase"/>
</dbReference>
<proteinExistence type="predicted"/>
<organism evidence="2 3">
    <name type="scientific">Sedimentitalea xiamensis</name>
    <dbReference type="NCBI Taxonomy" id="3050037"/>
    <lineage>
        <taxon>Bacteria</taxon>
        <taxon>Pseudomonadati</taxon>
        <taxon>Pseudomonadota</taxon>
        <taxon>Alphaproteobacteria</taxon>
        <taxon>Rhodobacterales</taxon>
        <taxon>Paracoccaceae</taxon>
        <taxon>Sedimentitalea</taxon>
    </lineage>
</organism>
<evidence type="ECO:0000313" key="3">
    <source>
        <dbReference type="Proteomes" id="UP001227126"/>
    </source>
</evidence>
<dbReference type="EMBL" id="JASNJE010000021">
    <property type="protein sequence ID" value="MDK3074520.1"/>
    <property type="molecule type" value="Genomic_DNA"/>
</dbReference>
<sequence>MQTYDDLIFDVGAHIGNDTDFYLRKGYRVVAVEAVPGLVQQCKTRFANEIASGQLILEEVAISDAAEKGEISFFINPEYSEWGTTDKERVKRNTRFGSDQVEKIRVPAIEATELFRRHGVPHYMKVDIEGADRSCLHAVVALDTPPRFFSIESDKLEYDAVCEDLRLLQKAGYRRFAVVQQAGYGFSTINTRTRHGEDLSYQFQPSVSGPFGDDLPSEKWVTLEEAEREYRRVFREYRWFGDNQPRLIRQIGIVLGRLRNAALPGWYDTHARLD</sequence>
<comment type="caution">
    <text evidence="2">The sequence shown here is derived from an EMBL/GenBank/DDBJ whole genome shotgun (WGS) entry which is preliminary data.</text>
</comment>
<dbReference type="GO" id="GO:0032259">
    <property type="term" value="P:methylation"/>
    <property type="evidence" value="ECO:0007669"/>
    <property type="project" value="UniProtKB-KW"/>
</dbReference>
<protein>
    <submittedName>
        <fullName evidence="2">FkbM family methyltransferase</fullName>
    </submittedName>
</protein>
<feature type="domain" description="Methyltransferase FkbM" evidence="1">
    <location>
        <begin position="10"/>
        <end position="174"/>
    </location>
</feature>
<name>A0ABT7FHJ1_9RHOB</name>
<dbReference type="Pfam" id="PF05050">
    <property type="entry name" value="Methyltransf_21"/>
    <property type="match status" value="1"/>
</dbReference>
<dbReference type="GO" id="GO:0008168">
    <property type="term" value="F:methyltransferase activity"/>
    <property type="evidence" value="ECO:0007669"/>
    <property type="project" value="UniProtKB-KW"/>
</dbReference>
<dbReference type="NCBIfam" id="TIGR01444">
    <property type="entry name" value="fkbM_fam"/>
    <property type="match status" value="1"/>
</dbReference>
<accession>A0ABT7FHJ1</accession>
<keyword evidence="2" id="KW-0489">Methyltransferase</keyword>
<keyword evidence="3" id="KW-1185">Reference proteome</keyword>
<dbReference type="SUPFAM" id="SSF53335">
    <property type="entry name" value="S-adenosyl-L-methionine-dependent methyltransferases"/>
    <property type="match status" value="1"/>
</dbReference>
<evidence type="ECO:0000259" key="1">
    <source>
        <dbReference type="Pfam" id="PF05050"/>
    </source>
</evidence>
<dbReference type="InterPro" id="IPR029063">
    <property type="entry name" value="SAM-dependent_MTases_sf"/>
</dbReference>
<dbReference type="Proteomes" id="UP001227126">
    <property type="component" value="Unassembled WGS sequence"/>
</dbReference>
<keyword evidence="2" id="KW-0808">Transferase</keyword>
<gene>
    <name evidence="2" type="ORF">QO034_15590</name>
</gene>
<reference evidence="2 3" key="1">
    <citation type="submission" date="2023-05" db="EMBL/GenBank/DDBJ databases">
        <title>Sedimentitalea sp. nov. JM2-8.</title>
        <authorList>
            <person name="Huang J."/>
        </authorList>
    </citation>
    <scope>NUCLEOTIDE SEQUENCE [LARGE SCALE GENOMIC DNA]</scope>
    <source>
        <strain evidence="2 3">JM2-8</strain>
    </source>
</reference>